<reference evidence="2 3" key="1">
    <citation type="journal article" date="2011" name="J. Bacteriol.">
        <title>Complete genome sequence of Burkholderia rhizoxinica, an endosymbiont of Rhizopus microsporus.</title>
        <authorList>
            <person name="Lackner G."/>
            <person name="Moebius N."/>
            <person name="Partida-Martinez L."/>
            <person name="Hertweck C."/>
        </authorList>
    </citation>
    <scope>NUCLEOTIDE SEQUENCE [LARGE SCALE GENOMIC DNA]</scope>
    <source>
        <strain evidence="3">DSM 19002 / CIP 109453 / HKI 454</strain>
    </source>
</reference>
<evidence type="ECO:0000256" key="1">
    <source>
        <dbReference type="SAM" id="MobiDB-lite"/>
    </source>
</evidence>
<dbReference type="EMBL" id="FR687359">
    <property type="protein sequence ID" value="CBW74739.1"/>
    <property type="molecule type" value="Genomic_DNA"/>
</dbReference>
<sequence length="38" mass="4565">MSHGQDQQANRPRIGRQLAHRRHLSRPTDAQVRQRQYD</sequence>
<feature type="region of interest" description="Disordered" evidence="1">
    <location>
        <begin position="1"/>
        <end position="38"/>
    </location>
</feature>
<dbReference type="AlphaFoldDB" id="E5AQ57"/>
<proteinExistence type="predicted"/>
<dbReference type="Proteomes" id="UP000007437">
    <property type="component" value="Chromosome"/>
</dbReference>
<gene>
    <name evidence="2" type="ordered locus">RBRH_02959</name>
</gene>
<name>E5AQ57_MYCRK</name>
<evidence type="ECO:0000313" key="3">
    <source>
        <dbReference type="Proteomes" id="UP000007437"/>
    </source>
</evidence>
<feature type="compositionally biased region" description="Polar residues" evidence="1">
    <location>
        <begin position="1"/>
        <end position="10"/>
    </location>
</feature>
<accession>E5AQ57</accession>
<dbReference type="HOGENOM" id="CLU_3325744_0_0_4"/>
<evidence type="ECO:0000313" key="2">
    <source>
        <dbReference type="EMBL" id="CBW74739.1"/>
    </source>
</evidence>
<protein>
    <submittedName>
        <fullName evidence="2">Uncharacterized protein</fullName>
    </submittedName>
</protein>
<dbReference type="KEGG" id="brh:RBRH_02959"/>
<organism evidence="2 3">
    <name type="scientific">Mycetohabitans rhizoxinica (strain DSM 19002 / CIP 109453 / HKI 454)</name>
    <name type="common">Paraburkholderia rhizoxinica</name>
    <dbReference type="NCBI Taxonomy" id="882378"/>
    <lineage>
        <taxon>Bacteria</taxon>
        <taxon>Pseudomonadati</taxon>
        <taxon>Pseudomonadota</taxon>
        <taxon>Betaproteobacteria</taxon>
        <taxon>Burkholderiales</taxon>
        <taxon>Burkholderiaceae</taxon>
        <taxon>Mycetohabitans</taxon>
    </lineage>
</organism>